<sequence length="420" mass="47611">MSTISDIKLEDYWISPRLGFLSDQPVLTELPNPYYRCWEQMISSVLPTDGWVLIRRQIDQMPLLSTKKLHTEPEWRRAYTLLTTLAQVYIWGEANPSDKLPRSVAVPLREVSEHLRISPCASFASFCLWNVAPVPGVVPTDPDAYDPDNLYIINSFTGTKDEEWFFVISASIEATGGRIIARMLEAVEAVHHDRIHVVNEFLNELASCIAEICHLLERMYEKCNPSVFCHRLRRFFSGSKAKEDAGLPRGVFYEGTDGGGDWLQYCGGSNAQSSLIQLFDIILGVKQSGTGIRRACTSFHQEMRQYMPGPHRDFLAQMEKLSNVRSYVLSHPRHSDLHNSYDQAIAALALLRQKHMIVASRYIIVPSMKQSRTYCREEMKGTGGTDFVSFLRLTRDNTYSRLTEQGLPHPLAIMASTISG</sequence>
<keyword evidence="3 4" id="KW-0408">Iron</keyword>
<keyword evidence="4 5" id="KW-0349">Heme</keyword>
<keyword evidence="5 6" id="KW-0223">Dioxygenase</keyword>
<dbReference type="SUPFAM" id="SSF140959">
    <property type="entry name" value="Indolic compounds 2,3-dioxygenase-like"/>
    <property type="match status" value="1"/>
</dbReference>
<evidence type="ECO:0000256" key="4">
    <source>
        <dbReference type="PIRSR" id="PIRSR600898-1"/>
    </source>
</evidence>
<dbReference type="PROSITE" id="PS00876">
    <property type="entry name" value="IDO_1"/>
    <property type="match status" value="1"/>
</dbReference>
<dbReference type="EMBL" id="MT376588">
    <property type="protein sequence ID" value="QMS79068.1"/>
    <property type="molecule type" value="Genomic_DNA"/>
</dbReference>
<proteinExistence type="inferred from homology"/>
<comment type="catalytic activity">
    <reaction evidence="5">
        <text>L-tryptophan + O2 = N-formyl-L-kynurenine</text>
        <dbReference type="Rhea" id="RHEA:24536"/>
        <dbReference type="ChEBI" id="CHEBI:15379"/>
        <dbReference type="ChEBI" id="CHEBI:57912"/>
        <dbReference type="ChEBI" id="CHEBI:58629"/>
    </reaction>
</comment>
<evidence type="ECO:0000256" key="5">
    <source>
        <dbReference type="RuleBase" id="RU369119"/>
    </source>
</evidence>
<dbReference type="GO" id="GO:0034354">
    <property type="term" value="P:'de novo' NAD+ biosynthetic process from L-tryptophan"/>
    <property type="evidence" value="ECO:0007669"/>
    <property type="project" value="TreeGrafter"/>
</dbReference>
<keyword evidence="5" id="KW-0560">Oxidoreductase</keyword>
<dbReference type="GO" id="GO:0020037">
    <property type="term" value="F:heme binding"/>
    <property type="evidence" value="ECO:0007669"/>
    <property type="project" value="UniProtKB-UniRule"/>
</dbReference>
<dbReference type="InterPro" id="IPR037217">
    <property type="entry name" value="Trp/Indoleamine_2_3_dOase-like"/>
</dbReference>
<keyword evidence="2 4" id="KW-0479">Metal-binding</keyword>
<dbReference type="GO" id="GO:0033754">
    <property type="term" value="F:indoleamine 2,3-dioxygenase activity"/>
    <property type="evidence" value="ECO:0007669"/>
    <property type="project" value="UniProtKB-EC"/>
</dbReference>
<dbReference type="Gene3D" id="1.20.58.480">
    <property type="match status" value="1"/>
</dbReference>
<dbReference type="GO" id="GO:0046872">
    <property type="term" value="F:metal ion binding"/>
    <property type="evidence" value="ECO:0007669"/>
    <property type="project" value="UniProtKB-UniRule"/>
</dbReference>
<dbReference type="SMR" id="A0A7D7Q8Q5"/>
<reference evidence="6" key="1">
    <citation type="submission" date="2020-04" db="EMBL/GenBank/DDBJ databases">
        <title>Heterologous expression of the unusual terreazepine biosynthetic gene cluster reveals a promising approach for identifying new chemical scaffolds.</title>
        <authorList>
            <person name="Caesar L.K."/>
            <person name="Rosey M.T."/>
            <person name="Vagadia P.P."/>
            <person name="Schiltz G.E."/>
            <person name="Thomas P.M."/>
            <person name="Swyers M.J."/>
            <person name="Islam M.N."/>
            <person name="Ye R.R."/>
            <person name="Wu C.C."/>
            <person name="Kelleher N.K."/>
            <person name="Keller N.P."/>
            <person name="Bok J."/>
        </authorList>
    </citation>
    <scope>NUCLEOTIDE SEQUENCE</scope>
    <source>
        <strain evidence="6">ATCC 20542</strain>
    </source>
</reference>
<accession>A0A7D7Q8Q5</accession>
<gene>
    <name evidence="6" type="primary">FAC38_36</name>
</gene>
<evidence type="ECO:0000256" key="2">
    <source>
        <dbReference type="ARBA" id="ARBA00022723"/>
    </source>
</evidence>
<feature type="binding site" description="proximal binding residue" evidence="4">
    <location>
        <position position="355"/>
    </location>
    <ligand>
        <name>heme b</name>
        <dbReference type="ChEBI" id="CHEBI:60344"/>
    </ligand>
    <ligandPart>
        <name>Fe</name>
        <dbReference type="ChEBI" id="CHEBI:18248"/>
    </ligandPart>
</feature>
<dbReference type="PANTHER" id="PTHR28657">
    <property type="entry name" value="INDOLEAMINE 2,3-DIOXYGENASE"/>
    <property type="match status" value="1"/>
</dbReference>
<protein>
    <recommendedName>
        <fullName evidence="5">Indoleamine 2,3-dioxygenase</fullName>
        <ecNumber evidence="5">1.13.11.52</ecNumber>
    </recommendedName>
</protein>
<comment type="similarity">
    <text evidence="1 5">Belongs to the indoleamine 2,3-dioxygenase family.</text>
</comment>
<dbReference type="EC" id="1.13.11.52" evidence="5"/>
<evidence type="ECO:0000313" key="6">
    <source>
        <dbReference type="EMBL" id="QMS79068.1"/>
    </source>
</evidence>
<dbReference type="InterPro" id="IPR000898">
    <property type="entry name" value="Indolamine_dOase"/>
</dbReference>
<evidence type="ECO:0000256" key="1">
    <source>
        <dbReference type="ARBA" id="ARBA00007119"/>
    </source>
</evidence>
<dbReference type="AlphaFoldDB" id="A0A7D7Q8Q5"/>
<comment type="function">
    <text evidence="5">Produces N-formyl-kynurenine through the oxidation of tryptophan.</text>
</comment>
<evidence type="ECO:0000256" key="3">
    <source>
        <dbReference type="ARBA" id="ARBA00023004"/>
    </source>
</evidence>
<dbReference type="PANTHER" id="PTHR28657:SF10">
    <property type="entry name" value="INDOLEAMINE 2,3-DIOXYGENASE"/>
    <property type="match status" value="1"/>
</dbReference>
<dbReference type="GO" id="GO:0005737">
    <property type="term" value="C:cytoplasm"/>
    <property type="evidence" value="ECO:0007669"/>
    <property type="project" value="TreeGrafter"/>
</dbReference>
<organism evidence="6">
    <name type="scientific">Aspergillus terreus var. terreus</name>
    <dbReference type="NCBI Taxonomy" id="2081996"/>
    <lineage>
        <taxon>Eukaryota</taxon>
        <taxon>Fungi</taxon>
        <taxon>Dikarya</taxon>
        <taxon>Ascomycota</taxon>
        <taxon>Pezizomycotina</taxon>
        <taxon>Eurotiomycetes</taxon>
        <taxon>Eurotiomycetidae</taxon>
        <taxon>Eurotiales</taxon>
        <taxon>Aspergillaceae</taxon>
        <taxon>Aspergillus</taxon>
        <taxon>Aspergillus subgen. Circumdati</taxon>
    </lineage>
</organism>
<dbReference type="GO" id="GO:0019441">
    <property type="term" value="P:L-tryptophan catabolic process to kynurenine"/>
    <property type="evidence" value="ECO:0007669"/>
    <property type="project" value="UniProtKB-UniRule"/>
</dbReference>
<dbReference type="Pfam" id="PF01231">
    <property type="entry name" value="IDO"/>
    <property type="match status" value="1"/>
</dbReference>
<name>A0A7D7Q8Q5_ASPTE</name>